<evidence type="ECO:0000256" key="5">
    <source>
        <dbReference type="ARBA" id="ARBA00023136"/>
    </source>
</evidence>
<keyword evidence="2 6" id="KW-1003">Cell membrane</keyword>
<evidence type="ECO:0000313" key="8">
    <source>
        <dbReference type="EMBL" id="EEU30697.1"/>
    </source>
</evidence>
<feature type="transmembrane region" description="Helical" evidence="6">
    <location>
        <begin position="152"/>
        <end position="175"/>
    </location>
</feature>
<evidence type="ECO:0000256" key="2">
    <source>
        <dbReference type="ARBA" id="ARBA00022475"/>
    </source>
</evidence>
<proteinExistence type="inferred from homology"/>
<keyword evidence="9" id="KW-1185">Reference proteome</keyword>
<name>C7XTT6_9LACO</name>
<feature type="transmembrane region" description="Helical" evidence="6">
    <location>
        <begin position="111"/>
        <end position="132"/>
    </location>
</feature>
<dbReference type="PANTHER" id="PTHR46795:SF3">
    <property type="entry name" value="ABC TRANSPORTER PERMEASE"/>
    <property type="match status" value="1"/>
</dbReference>
<dbReference type="InterPro" id="IPR003838">
    <property type="entry name" value="ABC3_permease_C"/>
</dbReference>
<feature type="transmembrane region" description="Helical" evidence="6">
    <location>
        <begin position="512"/>
        <end position="537"/>
    </location>
</feature>
<feature type="transmembrane region" description="Helical" evidence="6">
    <location>
        <begin position="283"/>
        <end position="309"/>
    </location>
</feature>
<dbReference type="InterPro" id="IPR027022">
    <property type="entry name" value="ABC_permease_BceB-typ"/>
</dbReference>
<feature type="transmembrane region" description="Helical" evidence="6">
    <location>
        <begin position="60"/>
        <end position="80"/>
    </location>
</feature>
<dbReference type="RefSeq" id="WP_006915839.1">
    <property type="nucleotide sequence ID" value="NZ_GG698802.1"/>
</dbReference>
<evidence type="ECO:0000256" key="3">
    <source>
        <dbReference type="ARBA" id="ARBA00022692"/>
    </source>
</evidence>
<dbReference type="Pfam" id="PF02687">
    <property type="entry name" value="FtsX"/>
    <property type="match status" value="1"/>
</dbReference>
<evidence type="ECO:0000256" key="1">
    <source>
        <dbReference type="ARBA" id="ARBA00004651"/>
    </source>
</evidence>
<dbReference type="GO" id="GO:0055085">
    <property type="term" value="P:transmembrane transport"/>
    <property type="evidence" value="ECO:0007669"/>
    <property type="project" value="UniProtKB-UniRule"/>
</dbReference>
<dbReference type="HOGENOM" id="CLU_022800_2_3_9"/>
<reference evidence="8 9" key="1">
    <citation type="submission" date="2009-06" db="EMBL/GenBank/DDBJ databases">
        <title>The Genome Sequence of Lactobacillus coleohominis strain 101-4-CHN.</title>
        <authorList>
            <consortium name="The Broad Institute Genome Sequencing Platform"/>
            <person name="Ward D."/>
            <person name="Young S.K."/>
            <person name="Zeng Q."/>
            <person name="Koehrsen M."/>
            <person name="Alvarado L."/>
            <person name="Berlin A."/>
            <person name="Borenstein D."/>
            <person name="Chen Z."/>
            <person name="Engels R."/>
            <person name="Freedman E."/>
            <person name="Gellesch M."/>
            <person name="Goldberg J."/>
            <person name="Griggs A."/>
            <person name="Gujja S."/>
            <person name="Heiman D."/>
            <person name="Hepburn T."/>
            <person name="Howarth C."/>
            <person name="Jen D."/>
            <person name="Larson L."/>
            <person name="Lewis B."/>
            <person name="Mehta T."/>
            <person name="Park D."/>
            <person name="Pearson M."/>
            <person name="Roberts A."/>
            <person name="Saif S."/>
            <person name="Shea T."/>
            <person name="Shenoy N."/>
            <person name="Sisk P."/>
            <person name="Stolte C."/>
            <person name="Sykes S."/>
            <person name="Walk T."/>
            <person name="White J."/>
            <person name="Yandava C."/>
            <person name="Liu Y."/>
            <person name="Xu Q."/>
            <person name="Lander E."/>
            <person name="Nusbaum C."/>
            <person name="Galagan J."/>
            <person name="Birren B."/>
        </authorList>
    </citation>
    <scope>NUCLEOTIDE SEQUENCE [LARGE SCALE GENOMIC DNA]</scope>
    <source>
        <strain evidence="8 9">101-4-CHN</strain>
    </source>
</reference>
<dbReference type="eggNOG" id="COG0577">
    <property type="taxonomic scope" value="Bacteria"/>
</dbReference>
<dbReference type="GO" id="GO:0005886">
    <property type="term" value="C:plasma membrane"/>
    <property type="evidence" value="ECO:0007669"/>
    <property type="project" value="UniProtKB-SubCell"/>
</dbReference>
<dbReference type="Proteomes" id="UP000003987">
    <property type="component" value="Unassembled WGS sequence"/>
</dbReference>
<feature type="transmembrane region" description="Helical" evidence="6">
    <location>
        <begin position="196"/>
        <end position="214"/>
    </location>
</feature>
<protein>
    <recommendedName>
        <fullName evidence="7">ABC3 transporter permease C-terminal domain-containing protein</fullName>
    </recommendedName>
</protein>
<accession>C7XTT6</accession>
<dbReference type="InterPro" id="IPR052536">
    <property type="entry name" value="ABC-4_Integral_Memb_Prot"/>
</dbReference>
<keyword evidence="3 6" id="KW-0812">Transmembrane</keyword>
<dbReference type="STRING" id="575594.HMPREF0501_00102"/>
<comment type="similarity">
    <text evidence="6">Belongs to the ABC-4 integral membrane protein family.</text>
</comment>
<feature type="domain" description="ABC3 transporter permease C-terminal" evidence="7">
    <location>
        <begin position="63"/>
        <end position="160"/>
    </location>
</feature>
<sequence length="640" mass="72752">MLFVKLINSSMRRNRQIYSPYLTASSMLVSINYIFLAIAANNSLKHLNTGAATTALLKLGTEFILFVTIAFLIYVNRFLWQQRHQEMGLYSMLGMTKSNLQRLIIIEKGSLLAASLLIGLIIGIIFEKLAFLGLSYLLQIDHLTQPWVVPSAIWQTMLIFCGDFAILVLIDLIKVKHFTPTELWQETTDPNKHPGRMFKIGGLMVFLCLGYAYYLTVTIKPKISAISTFMLAVLFLVIGSYLVFIAGSIILLRYLQNRRHFYYQPRHFIAISGMLQRMQQNGASLATICLLCSSILVILFTSVTLYAGISSTVKSYAPRDIVMTTTQPLNHQQQSIIKKTAQHHHAEIKKPLSFQMTTPQYGYWKNRHFYSQGNIDRMTSQTTSSVIFINTKTYNKITGHHIQLNNRQALTYASTTKHQGKIKLYGQSYQAKQLRLFPSYFNPDRSIYLPTFIVVNKLPTKLPETTVASFNYKIAQSKMDHLKFEAALQNQLHLQNSNFTGQQTIKSLITSLYGGLVFIGILISLALAITTTVVIYFKQISEGYADHDRFRTMQQVGLTEHETVKSIHSQVLMVFLLPVIGALINFAFAIPAIHQIMIQLNFYNSSLMMVIGIIISVILLSFYLIIYGLTTRIYRSIVEQ</sequence>
<gene>
    <name evidence="8" type="ORF">HMPREF0501_00102</name>
</gene>
<feature type="transmembrane region" description="Helical" evidence="6">
    <location>
        <begin position="571"/>
        <end position="594"/>
    </location>
</feature>
<feature type="transmembrane region" description="Helical" evidence="6">
    <location>
        <begin position="606"/>
        <end position="626"/>
    </location>
</feature>
<dbReference type="PANTHER" id="PTHR46795">
    <property type="entry name" value="ABC TRANSPORTER PERMEASE-RELATED-RELATED"/>
    <property type="match status" value="1"/>
</dbReference>
<keyword evidence="6" id="KW-0813">Transport</keyword>
<dbReference type="AlphaFoldDB" id="C7XTT6"/>
<evidence type="ECO:0000256" key="6">
    <source>
        <dbReference type="PIRNR" id="PIRNR018968"/>
    </source>
</evidence>
<organism evidence="8 9">
    <name type="scientific">Limosilactobacillus coleohominis 101-4-CHN</name>
    <dbReference type="NCBI Taxonomy" id="575594"/>
    <lineage>
        <taxon>Bacteria</taxon>
        <taxon>Bacillati</taxon>
        <taxon>Bacillota</taxon>
        <taxon>Bacilli</taxon>
        <taxon>Lactobacillales</taxon>
        <taxon>Lactobacillaceae</taxon>
        <taxon>Limosilactobacillus</taxon>
    </lineage>
</organism>
<feature type="transmembrane region" description="Helical" evidence="6">
    <location>
        <begin position="226"/>
        <end position="252"/>
    </location>
</feature>
<keyword evidence="4 6" id="KW-1133">Transmembrane helix</keyword>
<evidence type="ECO:0000313" key="9">
    <source>
        <dbReference type="Proteomes" id="UP000003987"/>
    </source>
</evidence>
<feature type="transmembrane region" description="Helical" evidence="6">
    <location>
        <begin position="21"/>
        <end position="40"/>
    </location>
</feature>
<keyword evidence="5 6" id="KW-0472">Membrane</keyword>
<evidence type="ECO:0000256" key="4">
    <source>
        <dbReference type="ARBA" id="ARBA00022989"/>
    </source>
</evidence>
<dbReference type="PIRSF" id="PIRSF018968">
    <property type="entry name" value="ABC_permease_BceB"/>
    <property type="match status" value="1"/>
</dbReference>
<evidence type="ECO:0000259" key="7">
    <source>
        <dbReference type="Pfam" id="PF02687"/>
    </source>
</evidence>
<dbReference type="EMBL" id="GG698802">
    <property type="protein sequence ID" value="EEU30697.1"/>
    <property type="molecule type" value="Genomic_DNA"/>
</dbReference>
<dbReference type="OrthoDB" id="1705903at2"/>
<comment type="subcellular location">
    <subcellularLocation>
        <location evidence="1 6">Cell membrane</location>
        <topology evidence="1 6">Multi-pass membrane protein</topology>
    </subcellularLocation>
</comment>